<organism evidence="3">
    <name type="scientific">Phaeodactylum tricornutum</name>
    <name type="common">Diatom</name>
    <dbReference type="NCBI Taxonomy" id="2850"/>
    <lineage>
        <taxon>Eukaryota</taxon>
        <taxon>Sar</taxon>
        <taxon>Stramenopiles</taxon>
        <taxon>Ochrophyta</taxon>
        <taxon>Bacillariophyta</taxon>
        <taxon>Bacillariophyceae</taxon>
        <taxon>Bacillariophycidae</taxon>
        <taxon>Naviculales</taxon>
        <taxon>Phaeodactylaceae</taxon>
        <taxon>Phaeodactylum</taxon>
    </lineage>
</organism>
<feature type="region of interest" description="Disordered" evidence="1">
    <location>
        <begin position="1"/>
        <end position="57"/>
    </location>
</feature>
<dbReference type="Gene3D" id="2.40.50.40">
    <property type="match status" value="1"/>
</dbReference>
<dbReference type="InterPro" id="IPR012337">
    <property type="entry name" value="RNaseH-like_sf"/>
</dbReference>
<dbReference type="InterPro" id="IPR036397">
    <property type="entry name" value="RNaseH_sf"/>
</dbReference>
<dbReference type="InterPro" id="IPR001584">
    <property type="entry name" value="Integrase_cat-core"/>
</dbReference>
<feature type="region of interest" description="Disordered" evidence="1">
    <location>
        <begin position="518"/>
        <end position="538"/>
    </location>
</feature>
<dbReference type="EMBL" id="OU594942">
    <property type="protein sequence ID" value="CAG9277663.1"/>
    <property type="molecule type" value="Genomic_DNA"/>
</dbReference>
<dbReference type="CDD" id="cd09272">
    <property type="entry name" value="RNase_HI_RT_Ty1"/>
    <property type="match status" value="1"/>
</dbReference>
<evidence type="ECO:0000259" key="2">
    <source>
        <dbReference type="PROSITE" id="PS50994"/>
    </source>
</evidence>
<dbReference type="InterPro" id="IPR013103">
    <property type="entry name" value="RVT_2"/>
</dbReference>
<dbReference type="GO" id="GO:0003676">
    <property type="term" value="F:nucleic acid binding"/>
    <property type="evidence" value="ECO:0007669"/>
    <property type="project" value="InterPro"/>
</dbReference>
<dbReference type="Pfam" id="PF07727">
    <property type="entry name" value="RVT_2"/>
    <property type="match status" value="1"/>
</dbReference>
<feature type="compositionally biased region" description="Polar residues" evidence="1">
    <location>
        <begin position="490"/>
        <end position="502"/>
    </location>
</feature>
<sequence>MARVRKATGPTRKGATEMVPEERVEEETPFEAVESPSKDSDNETQPSSMGDDNDSQSEIESYKIDTDIDFKYNPNFFEDKKALESVLRNTMGFGDIHVKSLQNEGLKTANDFLLISMSDINDLCDKLLFATVYRARLRAFATWLRSQPDNINITQEWTIPVMQLEMQMKAQASPFGTSETNKTDKSVSSLVPDPFDGTQKKWLAFRYSFEAWAGASGQSFDACISHDSERYSRSEPTATYNDINDEPDSFKYDWNVKSVRNSNIFFMLKSLTSGGDAWGLIEPYEVSKNGRHAWIALCAFYEGASQVGLTTEEARTTILTSKYTGQSRNFTFTKYVQKHLTGNNILARNKEAYTDSQKTNFFLRGIVDPELMAFKAAAEANLNEWKFERVVTYMRTQAAKLTSKDGKDSRNIRQATGLSKNRNNKNNRRKRSEYQSQGKGNKESGKGNNAPSTQLRKDIWDELSPEIKDAIKAAKRRASTDPRTAKRAKTSSTDNSNASVESYSPDLRSMSTEIFKADDDKDLASGQPEAKDTPLHLELEDTLKKPTYGAGTLFGRSADRVSFNRMVCSSEENKVTPWRMSELRLADATIRRICKNRTRNPTGRSTWGEAAIDTGADTICIGSGYTVLAHTGRYVSLRGFHDSGDTLDRIPVVTAATAYDYDDGTTVILVFHEALNLGPTQSTSLINLNQIRHAGHQTDDIPKFLSQGKSLHGIETIDGDYIPFELKGRTSLLYSRVPTRHELENCLHIDLTSDQPWDPNSKDWEDNEQRYTRHDRQRNARYTATDNADEENFYHGYFSLPDSKEFPVLPANNNVMNPHDVVREIKYATARVSKSSPRDLDVDRDKLRRILGHVPMEVVDRTLEATTQLAERSGKMPLHRRFKTKFEQLRYRRLKCTLYSDTFKSTVKSSRGHTHTQGFVCGDSYFVYHFLMKAESEADQGLASIIQDIGIPAQIHTDNAKVETLSKWKKITSGHWIKVTVTEPYSPWQNRCEHEFGAVRIQTRLVMETTQCPEQLWDYAITYVVIVRNNTARKALNWQTPLTVMTGDTSDISELLDFEFYEPVQYFDNPEIKFPQAKAKVGRWLGIATNVGQAMCYYVLTDKGTVIARSTVTPLHKVDSTALQTSLTAFDAMIRDIYQPTDFAHSTKKQAASLRRDEAMKVARKTGEPEDPGVRNRHVLYDLNEGADHDQVEPGLSVDDYYGNDDEKESGSSDLLVGSEVLLTKGGIQHLGKVTKRDKNGQPKGSNETTNYVVEFNDGTEEIHGYNALLDAVYKQVDDDGNEWYTFEDIVDHQRRPRGGRGRTKGWFLRVKWANGEYTWEPLTSLKESNPYPVAKYAADNELMSEKAFSYWAPSVLTKADRWIRAARTRKKKNRYKYGIEVPRNVAHAYELDKQNGNHLWAEAIQKEMGTLQKMETFTILSKGERAPKDYKRIPMWIIFDVKMDFRRKARLVAGGHVTDPPTDDTYSSVASRESVRLGFLLASLNNLDLVSVDIGNAYVNADCREKVYAIAGPEFEEFEGRTVIIAKALYGLKSSGAAWHSHLAQSLRTMGFVSSKADPDMWYRAAKRKDESEYYEYIISYVDDLTVVSENTRAILEMLKNIPYTLKGGSAPETFLGATIGTYTFKDGTSAWYMSAQQYLTNAIKNIEETLGLKLSTSNRIVTPLIPGYHPEVDTSAFLDDDRANFYMSLIGILLWTSELGRIDITQEVGLMSRFNAKPREGHYNAVLRMFSYLKRHLNSKLVCDPKMREFSQVKFSDPMWKEQYPNAVEELPPAMPKPMGRSVQITVFVDAAHADCHVTRRSTTGILIFINGTPIRWYSKRQNTVEGSTYGSEFVAMRIASEMIIALRYNLRVLGVPLCGPANVFCDNMSVVTSSTIPSSVLKKKHNAISYHKVRECIASGTMRLAHEPTGSNLSDMLTKCLSGPQHKFLISHILF</sequence>
<dbReference type="SUPFAM" id="SSF53098">
    <property type="entry name" value="Ribonuclease H-like"/>
    <property type="match status" value="1"/>
</dbReference>
<gene>
    <name evidence="3" type="ORF">PTTT1_LOCUS4496</name>
</gene>
<dbReference type="SUPFAM" id="SSF54160">
    <property type="entry name" value="Chromo domain-like"/>
    <property type="match status" value="1"/>
</dbReference>
<dbReference type="PANTHER" id="PTHR11439:SF467">
    <property type="entry name" value="INTEGRASE CATALYTIC DOMAIN-CONTAINING PROTEIN"/>
    <property type="match status" value="1"/>
</dbReference>
<protein>
    <recommendedName>
        <fullName evidence="2">Integrase catalytic domain-containing protein</fullName>
    </recommendedName>
</protein>
<dbReference type="PROSITE" id="PS50994">
    <property type="entry name" value="INTEGRASE"/>
    <property type="match status" value="1"/>
</dbReference>
<dbReference type="GO" id="GO:0015074">
    <property type="term" value="P:DNA integration"/>
    <property type="evidence" value="ECO:0007669"/>
    <property type="project" value="InterPro"/>
</dbReference>
<dbReference type="Proteomes" id="UP000836788">
    <property type="component" value="Chromosome 1"/>
</dbReference>
<feature type="domain" description="Integrase catalytic" evidence="2">
    <location>
        <begin position="942"/>
        <end position="1049"/>
    </location>
</feature>
<feature type="region of interest" description="Disordered" evidence="1">
    <location>
        <begin position="399"/>
        <end position="455"/>
    </location>
</feature>
<evidence type="ECO:0000256" key="1">
    <source>
        <dbReference type="SAM" id="MobiDB-lite"/>
    </source>
</evidence>
<feature type="compositionally biased region" description="Basic residues" evidence="1">
    <location>
        <begin position="422"/>
        <end position="431"/>
    </location>
</feature>
<evidence type="ECO:0000313" key="3">
    <source>
        <dbReference type="EMBL" id="CAG9277663.1"/>
    </source>
</evidence>
<feature type="compositionally biased region" description="Basic and acidic residues" evidence="1">
    <location>
        <begin position="402"/>
        <end position="411"/>
    </location>
</feature>
<reference evidence="3" key="1">
    <citation type="submission" date="2022-02" db="EMBL/GenBank/DDBJ databases">
        <authorList>
            <person name="Giguere J D."/>
        </authorList>
    </citation>
    <scope>NUCLEOTIDE SEQUENCE</scope>
    <source>
        <strain evidence="3">CCAP 1055/1</strain>
    </source>
</reference>
<feature type="compositionally biased region" description="Basic and acidic residues" evidence="1">
    <location>
        <begin position="473"/>
        <end position="484"/>
    </location>
</feature>
<name>A0A8J9S002_PHATR</name>
<proteinExistence type="predicted"/>
<dbReference type="PANTHER" id="PTHR11439">
    <property type="entry name" value="GAG-POL-RELATED RETROTRANSPOSON"/>
    <property type="match status" value="1"/>
</dbReference>
<feature type="region of interest" description="Disordered" evidence="1">
    <location>
        <begin position="473"/>
        <end position="506"/>
    </location>
</feature>
<dbReference type="InterPro" id="IPR016197">
    <property type="entry name" value="Chromo-like_dom_sf"/>
</dbReference>
<dbReference type="Gene3D" id="3.30.420.10">
    <property type="entry name" value="Ribonuclease H-like superfamily/Ribonuclease H"/>
    <property type="match status" value="1"/>
</dbReference>
<accession>A0A8J9S002</accession>